<evidence type="ECO:0000313" key="3">
    <source>
        <dbReference type="Proteomes" id="UP001515480"/>
    </source>
</evidence>
<evidence type="ECO:0000256" key="1">
    <source>
        <dbReference type="SAM" id="MobiDB-lite"/>
    </source>
</evidence>
<keyword evidence="3" id="KW-1185">Reference proteome</keyword>
<comment type="caution">
    <text evidence="2">The sequence shown here is derived from an EMBL/GenBank/DDBJ whole genome shotgun (WGS) entry which is preliminary data.</text>
</comment>
<accession>A0AB34J0C5</accession>
<organism evidence="2 3">
    <name type="scientific">Prymnesium parvum</name>
    <name type="common">Toxic golden alga</name>
    <dbReference type="NCBI Taxonomy" id="97485"/>
    <lineage>
        <taxon>Eukaryota</taxon>
        <taxon>Haptista</taxon>
        <taxon>Haptophyta</taxon>
        <taxon>Prymnesiophyceae</taxon>
        <taxon>Prymnesiales</taxon>
        <taxon>Prymnesiaceae</taxon>
        <taxon>Prymnesium</taxon>
    </lineage>
</organism>
<sequence>MLTAALAAPLAWAPPLIPSRASPLRLASPPFSRRAPPPSLEEAASLREQMAAYLRSAKDRGVELSEEQRRMIAEFEADDALLEQRGLVDFSRASAAPPLAGAAPPPVPSPAPPPAPSPTPSPAPPSVVADVDAASARLWLMQERERGAAVSLLRERVGGGSLPAAERAQLRKSLSALIYTLTTAG</sequence>
<name>A0AB34J0C5_PRYPA</name>
<proteinExistence type="predicted"/>
<feature type="region of interest" description="Disordered" evidence="1">
    <location>
        <begin position="96"/>
        <end position="128"/>
    </location>
</feature>
<reference evidence="2 3" key="1">
    <citation type="journal article" date="2024" name="Science">
        <title>Giant polyketide synthase enzymes in the biosynthesis of giant marine polyether toxins.</title>
        <authorList>
            <person name="Fallon T.R."/>
            <person name="Shende V.V."/>
            <person name="Wierzbicki I.H."/>
            <person name="Pendleton A.L."/>
            <person name="Watervoot N.F."/>
            <person name="Auber R.P."/>
            <person name="Gonzalez D.J."/>
            <person name="Wisecaver J.H."/>
            <person name="Moore B.S."/>
        </authorList>
    </citation>
    <scope>NUCLEOTIDE SEQUENCE [LARGE SCALE GENOMIC DNA]</scope>
    <source>
        <strain evidence="2 3">12B1</strain>
    </source>
</reference>
<dbReference type="EMBL" id="JBGBPQ010000015">
    <property type="protein sequence ID" value="KAL1510814.1"/>
    <property type="molecule type" value="Genomic_DNA"/>
</dbReference>
<dbReference type="AlphaFoldDB" id="A0AB34J0C5"/>
<dbReference type="Proteomes" id="UP001515480">
    <property type="component" value="Unassembled WGS sequence"/>
</dbReference>
<feature type="compositionally biased region" description="Low complexity" evidence="1">
    <location>
        <begin position="25"/>
        <end position="34"/>
    </location>
</feature>
<feature type="compositionally biased region" description="Pro residues" evidence="1">
    <location>
        <begin position="103"/>
        <end position="125"/>
    </location>
</feature>
<feature type="region of interest" description="Disordered" evidence="1">
    <location>
        <begin position="15"/>
        <end position="42"/>
    </location>
</feature>
<gene>
    <name evidence="2" type="ORF">AB1Y20_007098</name>
</gene>
<protein>
    <submittedName>
        <fullName evidence="2">Uncharacterized protein</fullName>
    </submittedName>
</protein>
<evidence type="ECO:0000313" key="2">
    <source>
        <dbReference type="EMBL" id="KAL1510814.1"/>
    </source>
</evidence>